<protein>
    <submittedName>
        <fullName evidence="1">Uncharacterized protein</fullName>
    </submittedName>
</protein>
<gene>
    <name evidence="1" type="ORF">BLITH_0367</name>
</gene>
<organism evidence="1 2">
    <name type="scientific">Brockia lithotrophica</name>
    <dbReference type="NCBI Taxonomy" id="933949"/>
    <lineage>
        <taxon>Bacteria</taxon>
        <taxon>Bacillati</taxon>
        <taxon>Bacillota</taxon>
        <taxon>Bacilli</taxon>
        <taxon>Bacillales</taxon>
        <taxon>Bacillales Family X. Incertae Sedis</taxon>
        <taxon>Brockia</taxon>
    </lineage>
</organism>
<sequence length="105" mass="11976">MENVPFTLVHDEELDLVLPVAQIPPERMPPAARNAYYAAVERASAAIRDRLRQKEARFSELFARISGGEADLELWEAAGNLTREIERLNVLYYQLQGEHLTPPRC</sequence>
<name>A0A2T5GAS9_9BACL</name>
<evidence type="ECO:0000313" key="1">
    <source>
        <dbReference type="EMBL" id="PTQ53287.1"/>
    </source>
</evidence>
<accession>A0A2T5GAS9</accession>
<comment type="caution">
    <text evidence="1">The sequence shown here is derived from an EMBL/GenBank/DDBJ whole genome shotgun (WGS) entry which is preliminary data.</text>
</comment>
<dbReference type="Proteomes" id="UP000244016">
    <property type="component" value="Unassembled WGS sequence"/>
</dbReference>
<reference evidence="1 2" key="1">
    <citation type="submission" date="2017-08" db="EMBL/GenBank/DDBJ databases">
        <title>Burning lignite coal seam in the remote Altai Mountains harbors a hydrogen-driven thermophilic microbial community.</title>
        <authorList>
            <person name="Kadnikov V.V."/>
            <person name="Mardanov A.V."/>
            <person name="Ivasenko D."/>
            <person name="Beletsky A.V."/>
            <person name="Karnachuk O.V."/>
            <person name="Ravin N.V."/>
        </authorList>
    </citation>
    <scope>NUCLEOTIDE SEQUENCE [LARGE SCALE GENOMIC DNA]</scope>
    <source>
        <strain evidence="1">AL31</strain>
    </source>
</reference>
<evidence type="ECO:0000313" key="2">
    <source>
        <dbReference type="Proteomes" id="UP000244016"/>
    </source>
</evidence>
<dbReference type="AlphaFoldDB" id="A0A2T5GAS9"/>
<proteinExistence type="predicted"/>
<dbReference type="EMBL" id="PEBW01000001">
    <property type="protein sequence ID" value="PTQ53287.1"/>
    <property type="molecule type" value="Genomic_DNA"/>
</dbReference>